<evidence type="ECO:0000313" key="1">
    <source>
        <dbReference type="EMBL" id="EQD51206.1"/>
    </source>
</evidence>
<reference evidence="1" key="1">
    <citation type="submission" date="2013-08" db="EMBL/GenBank/DDBJ databases">
        <authorList>
            <person name="Mendez C."/>
            <person name="Richter M."/>
            <person name="Ferrer M."/>
            <person name="Sanchez J."/>
        </authorList>
    </citation>
    <scope>NUCLEOTIDE SEQUENCE</scope>
</reference>
<name>T0ZSE5_9ZZZZ</name>
<feature type="non-terminal residue" evidence="1">
    <location>
        <position position="125"/>
    </location>
</feature>
<dbReference type="AlphaFoldDB" id="T0ZSE5"/>
<protein>
    <submittedName>
        <fullName evidence="1">Transposase IS204/IS1001/IS1096/IS1165 family protein</fullName>
    </submittedName>
</protein>
<reference evidence="1" key="2">
    <citation type="journal article" date="2014" name="ISME J.">
        <title>Microbial stratification in low pH oxic and suboxic macroscopic growths along an acid mine drainage.</title>
        <authorList>
            <person name="Mendez-Garcia C."/>
            <person name="Mesa V."/>
            <person name="Sprenger R.R."/>
            <person name="Richter M."/>
            <person name="Diez M.S."/>
            <person name="Solano J."/>
            <person name="Bargiela R."/>
            <person name="Golyshina O.V."/>
            <person name="Manteca A."/>
            <person name="Ramos J.L."/>
            <person name="Gallego J.R."/>
            <person name="Llorente I."/>
            <person name="Martins Dos Santos V.A."/>
            <person name="Jensen O.N."/>
            <person name="Pelaez A.I."/>
            <person name="Sanchez J."/>
            <person name="Ferrer M."/>
        </authorList>
    </citation>
    <scope>NUCLEOTIDE SEQUENCE</scope>
</reference>
<organism evidence="1">
    <name type="scientific">mine drainage metagenome</name>
    <dbReference type="NCBI Taxonomy" id="410659"/>
    <lineage>
        <taxon>unclassified sequences</taxon>
        <taxon>metagenomes</taxon>
        <taxon>ecological metagenomes</taxon>
    </lineage>
</organism>
<dbReference type="EMBL" id="AUZZ01004994">
    <property type="protein sequence ID" value="EQD51206.1"/>
    <property type="molecule type" value="Genomic_DNA"/>
</dbReference>
<proteinExistence type="predicted"/>
<accession>T0ZSE5</accession>
<sequence>MAWLSSYSTVPQPADGPALFGSWAKRPGERSERLWTDEGNPVLGGGTTRTLLRYDSGSQQTNGSQWLLRRSFEAALGISSPWFIAGMNFEPNQRKLHIRVDFEVGSRFAVPGQSGVHAVHDRVTT</sequence>
<comment type="caution">
    <text evidence="1">The sequence shown here is derived from an EMBL/GenBank/DDBJ whole genome shotgun (WGS) entry which is preliminary data.</text>
</comment>
<gene>
    <name evidence="1" type="ORF">B2A_06986</name>
</gene>